<organism evidence="4 5">
    <name type="scientific">Wohlfahrtiimonas larvae</name>
    <dbReference type="NCBI Taxonomy" id="1157986"/>
    <lineage>
        <taxon>Bacteria</taxon>
        <taxon>Pseudomonadati</taxon>
        <taxon>Pseudomonadota</taxon>
        <taxon>Gammaproteobacteria</taxon>
        <taxon>Cardiobacteriales</taxon>
        <taxon>Ignatzschineriaceae</taxon>
        <taxon>Wohlfahrtiimonas</taxon>
    </lineage>
</organism>
<evidence type="ECO:0000313" key="4">
    <source>
        <dbReference type="EMBL" id="GAA5103943.1"/>
    </source>
</evidence>
<dbReference type="InterPro" id="IPR039445">
    <property type="entry name" value="DauR-like_HTH"/>
</dbReference>
<reference evidence="5" key="1">
    <citation type="journal article" date="2019" name="Int. J. Syst. Evol. Microbiol.">
        <title>The Global Catalogue of Microorganisms (GCM) 10K type strain sequencing project: providing services to taxonomists for standard genome sequencing and annotation.</title>
        <authorList>
            <consortium name="The Broad Institute Genomics Platform"/>
            <consortium name="The Broad Institute Genome Sequencing Center for Infectious Disease"/>
            <person name="Wu L."/>
            <person name="Ma J."/>
        </authorList>
    </citation>
    <scope>NUCLEOTIDE SEQUENCE [LARGE SCALE GENOMIC DNA]</scope>
    <source>
        <strain evidence="5">JCM 18424</strain>
    </source>
</reference>
<gene>
    <name evidence="4" type="ORF">GCM10023338_23020</name>
</gene>
<dbReference type="Pfam" id="PF08348">
    <property type="entry name" value="PAS_6"/>
    <property type="match status" value="1"/>
</dbReference>
<protein>
    <submittedName>
        <fullName evidence="4">Transcriptional regulator</fullName>
    </submittedName>
</protein>
<dbReference type="Pfam" id="PF13309">
    <property type="entry name" value="HTH_22"/>
    <property type="match status" value="1"/>
</dbReference>
<feature type="domain" description="YheO-like" evidence="2">
    <location>
        <begin position="37"/>
        <end position="144"/>
    </location>
</feature>
<dbReference type="PANTHER" id="PTHR35568:SF1">
    <property type="entry name" value="TRANSCRIPTIONAL REGULATOR DAUR"/>
    <property type="match status" value="1"/>
</dbReference>
<comment type="caution">
    <text evidence="4">The sequence shown here is derived from an EMBL/GenBank/DDBJ whole genome shotgun (WGS) entry which is preliminary data.</text>
</comment>
<evidence type="ECO:0000259" key="3">
    <source>
        <dbReference type="Pfam" id="PF13309"/>
    </source>
</evidence>
<proteinExistence type="predicted"/>
<dbReference type="Proteomes" id="UP001500631">
    <property type="component" value="Unassembled WGS sequence"/>
</dbReference>
<dbReference type="EMBL" id="BAABKE010000010">
    <property type="protein sequence ID" value="GAA5103943.1"/>
    <property type="molecule type" value="Genomic_DNA"/>
</dbReference>
<name>A0ABP9MZS1_9GAMM</name>
<keyword evidence="1" id="KW-0175">Coiled coil</keyword>
<sequence>MLRKLNFLHRDEFTMKAQKDKLQIFKKKFSKKDHECLQSYFNLAETIADLIGAHCEVVIHSFENIDRSVVKIINGHHTGRTLNSPVTNLGLKMLRQYEQTGECVSKSYFTNAKNGGLMKSTTCILKNHSDEAIGMFCININLSVPFPEVIQTLMPMDNPTVIGMQQPENFSTNAKEVIEKAIAHAEQEVDAMQSSLKNRNKNIIRVLHENGIFELKEATIIVAEALQITRHAVYKNIRQFQSETKSVTK</sequence>
<feature type="coiled-coil region" evidence="1">
    <location>
        <begin position="175"/>
        <end position="202"/>
    </location>
</feature>
<dbReference type="InterPro" id="IPR013559">
    <property type="entry name" value="YheO"/>
</dbReference>
<keyword evidence="5" id="KW-1185">Reference proteome</keyword>
<dbReference type="InterPro" id="IPR039446">
    <property type="entry name" value="DauR-like"/>
</dbReference>
<feature type="domain" description="Transcriptional regulator DauR-like HTH" evidence="3">
    <location>
        <begin position="177"/>
        <end position="238"/>
    </location>
</feature>
<evidence type="ECO:0000256" key="1">
    <source>
        <dbReference type="SAM" id="Coils"/>
    </source>
</evidence>
<evidence type="ECO:0000313" key="5">
    <source>
        <dbReference type="Proteomes" id="UP001500631"/>
    </source>
</evidence>
<evidence type="ECO:0000259" key="2">
    <source>
        <dbReference type="Pfam" id="PF08348"/>
    </source>
</evidence>
<accession>A0ABP9MZS1</accession>
<dbReference type="PANTHER" id="PTHR35568">
    <property type="entry name" value="TRANSCRIPTIONAL REGULATOR DAUR"/>
    <property type="match status" value="1"/>
</dbReference>